<dbReference type="Gene3D" id="3.10.10.10">
    <property type="entry name" value="HIV Type 1 Reverse Transcriptase, subunit A, domain 1"/>
    <property type="match status" value="1"/>
</dbReference>
<dbReference type="CDD" id="cd01647">
    <property type="entry name" value="RT_LTR"/>
    <property type="match status" value="1"/>
</dbReference>
<feature type="domain" description="Reverse transcriptase" evidence="2">
    <location>
        <begin position="130"/>
        <end position="269"/>
    </location>
</feature>
<evidence type="ECO:0000256" key="1">
    <source>
        <dbReference type="SAM" id="MobiDB-lite"/>
    </source>
</evidence>
<protein>
    <submittedName>
        <fullName evidence="4">Uncharacterized protein LOC104232764</fullName>
    </submittedName>
</protein>
<reference evidence="4" key="2">
    <citation type="submission" date="2025-08" db="UniProtKB">
        <authorList>
            <consortium name="RefSeq"/>
        </authorList>
    </citation>
    <scope>IDENTIFICATION</scope>
    <source>
        <tissue evidence="4">Leaf</tissue>
    </source>
</reference>
<dbReference type="Pfam" id="PF00078">
    <property type="entry name" value="RVT_1"/>
    <property type="match status" value="1"/>
</dbReference>
<feature type="region of interest" description="Disordered" evidence="1">
    <location>
        <begin position="1"/>
        <end position="30"/>
    </location>
</feature>
<dbReference type="AlphaFoldDB" id="A0A1U7X0K1"/>
<dbReference type="SUPFAM" id="SSF56672">
    <property type="entry name" value="DNA/RNA polymerases"/>
    <property type="match status" value="1"/>
</dbReference>
<dbReference type="RefSeq" id="XP_009784363.1">
    <property type="nucleotide sequence ID" value="XM_009786061.1"/>
</dbReference>
<dbReference type="STRING" id="4096.A0A1U7X0K1"/>
<proteinExistence type="predicted"/>
<reference evidence="3" key="1">
    <citation type="journal article" date="2013" name="Genome Biol.">
        <title>Reference genomes and transcriptomes of Nicotiana sylvestris and Nicotiana tomentosiformis.</title>
        <authorList>
            <person name="Sierro N."/>
            <person name="Battey J.N."/>
            <person name="Ouadi S."/>
            <person name="Bovet L."/>
            <person name="Goepfert S."/>
            <person name="Bakaher N."/>
            <person name="Peitsch M.C."/>
            <person name="Ivanov N.V."/>
        </authorList>
    </citation>
    <scope>NUCLEOTIDE SEQUENCE [LARGE SCALE GENOMIC DNA]</scope>
</reference>
<dbReference type="Gene3D" id="3.30.70.270">
    <property type="match status" value="1"/>
</dbReference>
<gene>
    <name evidence="4" type="primary">LOC104232764</name>
</gene>
<dbReference type="InterPro" id="IPR000477">
    <property type="entry name" value="RT_dom"/>
</dbReference>
<dbReference type="PANTHER" id="PTHR24559:SF431">
    <property type="entry name" value="RNA-DIRECTED DNA POLYMERASE HOMOLOG"/>
    <property type="match status" value="1"/>
</dbReference>
<dbReference type="InterPro" id="IPR043128">
    <property type="entry name" value="Rev_trsase/Diguanyl_cyclase"/>
</dbReference>
<keyword evidence="3" id="KW-1185">Reference proteome</keyword>
<sequence length="273" mass="31059">MPTVPRAEKATTTSMDKLDDSSRYNLSPGKNTEIIRGETTQCCGQVGNNTNPMLGHPFTPSVMDMAHLGRDQALTGNIKQGYLKELLNGKGRNTLARGRECLGPPKPHSSARTINMIIGGNHDASINSIKFTVIHKLKRSITHERYDRLEESIIFDKSDADGYNQILMEEEDQEKTTVITNRGTYYYRVIPFGLKNIRASYQRLVIKLFKDQHAKTMEVYIDDIFVKFVKLEDHIDYLKEAFDILRKYKMKLNPEKCEFGVASGKFLGFLVSQ</sequence>
<evidence type="ECO:0000313" key="4">
    <source>
        <dbReference type="RefSeq" id="XP_009784363.1"/>
    </source>
</evidence>
<dbReference type="InterPro" id="IPR053134">
    <property type="entry name" value="RNA-dir_DNA_polymerase"/>
</dbReference>
<organism evidence="3 4">
    <name type="scientific">Nicotiana sylvestris</name>
    <name type="common">Wood tobacco</name>
    <name type="synonym">South American tobacco</name>
    <dbReference type="NCBI Taxonomy" id="4096"/>
    <lineage>
        <taxon>Eukaryota</taxon>
        <taxon>Viridiplantae</taxon>
        <taxon>Streptophyta</taxon>
        <taxon>Embryophyta</taxon>
        <taxon>Tracheophyta</taxon>
        <taxon>Spermatophyta</taxon>
        <taxon>Magnoliopsida</taxon>
        <taxon>eudicotyledons</taxon>
        <taxon>Gunneridae</taxon>
        <taxon>Pentapetalae</taxon>
        <taxon>asterids</taxon>
        <taxon>lamiids</taxon>
        <taxon>Solanales</taxon>
        <taxon>Solanaceae</taxon>
        <taxon>Nicotianoideae</taxon>
        <taxon>Nicotianeae</taxon>
        <taxon>Nicotiana</taxon>
    </lineage>
</organism>
<dbReference type="PANTHER" id="PTHR24559">
    <property type="entry name" value="TRANSPOSON TY3-I GAG-POL POLYPROTEIN"/>
    <property type="match status" value="1"/>
</dbReference>
<name>A0A1U7X0K1_NICSY</name>
<dbReference type="eggNOG" id="KOG0017">
    <property type="taxonomic scope" value="Eukaryota"/>
</dbReference>
<dbReference type="InterPro" id="IPR043502">
    <property type="entry name" value="DNA/RNA_pol_sf"/>
</dbReference>
<accession>A0A1U7X0K1</accession>
<evidence type="ECO:0000259" key="2">
    <source>
        <dbReference type="Pfam" id="PF00078"/>
    </source>
</evidence>
<evidence type="ECO:0000313" key="3">
    <source>
        <dbReference type="Proteomes" id="UP000189701"/>
    </source>
</evidence>
<dbReference type="Proteomes" id="UP000189701">
    <property type="component" value="Unplaced"/>
</dbReference>